<dbReference type="Gene3D" id="2.60.60.30">
    <property type="entry name" value="sav2460 like domains"/>
    <property type="match status" value="1"/>
</dbReference>
<dbReference type="InterPro" id="IPR002035">
    <property type="entry name" value="VWF_A"/>
</dbReference>
<feature type="domain" description="VWFA" evidence="3">
    <location>
        <begin position="245"/>
        <end position="433"/>
    </location>
</feature>
<evidence type="ECO:0000256" key="2">
    <source>
        <dbReference type="SAM" id="MobiDB-lite"/>
    </source>
</evidence>
<dbReference type="InterPro" id="IPR003325">
    <property type="entry name" value="TerD"/>
</dbReference>
<dbReference type="Pfam" id="PF02342">
    <property type="entry name" value="TerD"/>
    <property type="match status" value="1"/>
</dbReference>
<dbReference type="Pfam" id="PF10138">
    <property type="entry name" value="vWA-TerF-like"/>
    <property type="match status" value="1"/>
</dbReference>
<protein>
    <submittedName>
        <fullName evidence="4">Stress response protein</fullName>
    </submittedName>
</protein>
<keyword evidence="5" id="KW-1185">Reference proteome</keyword>
<dbReference type="InterPro" id="IPR019303">
    <property type="entry name" value="vWA_TerF_C"/>
</dbReference>
<proteinExistence type="inferred from homology"/>
<feature type="region of interest" description="Disordered" evidence="2">
    <location>
        <begin position="172"/>
        <end position="197"/>
    </location>
</feature>
<sequence length="452" mass="47973">MMKLAKGANAPVTASTLRVRLTWRPGPGVPGVDTSALLLTGAGKVRSDKDFVFYNQPRHPSGAVGHEGSGDGGESLVVDTVRLEPEIERIALTASADGGPFGAVPDLTLQLLDAASGAPIAEFAITDAAAETAMVAGELYRRGGGWRFRAVGQGYASGLAGLATDFGIAVDEAPDPAPTPTSAAAPTPAPAPTPAAAPVSAISLKKQKLISLEKRLENESPALLSLTKKAAVSLEKRGLGEHTARVALCLDISGSMSWLYESGKIQALAERVLALAARFDDDAEVEVFLFAAKGHKAGGLGLHNHQGYVDDLVRRYGFEGGTYYSKAMRLIRKHYFGSDKKRAAPLAAGSPVYVMFLTDGGTFDPKETDNQVMWSSYEPLFWQFIAITQGAGDAEFAYLQRLDDMPGRHVDNADFFTVDDPSTISDDALFDLLMTEYPNWLARARGAGLLTG</sequence>
<comment type="similarity">
    <text evidence="1">Belongs to the CAPAB/TerDEXZ family.</text>
</comment>
<gene>
    <name evidence="4" type="ORF">E1298_30165</name>
</gene>
<dbReference type="Proteomes" id="UP000294513">
    <property type="component" value="Unassembled WGS sequence"/>
</dbReference>
<dbReference type="Gene3D" id="3.40.50.410">
    <property type="entry name" value="von Willebrand factor, type A domain"/>
    <property type="match status" value="1"/>
</dbReference>
<dbReference type="CDD" id="cd06974">
    <property type="entry name" value="TerD_like"/>
    <property type="match status" value="1"/>
</dbReference>
<dbReference type="AlphaFoldDB" id="A0A4R5AYB2"/>
<dbReference type="PANTHER" id="PTHR32097:SF4">
    <property type="entry name" value="GENERAL STRESS PROTEIN 16U"/>
    <property type="match status" value="1"/>
</dbReference>
<dbReference type="SUPFAM" id="SSF53300">
    <property type="entry name" value="vWA-like"/>
    <property type="match status" value="1"/>
</dbReference>
<dbReference type="CDD" id="cd00198">
    <property type="entry name" value="vWFA"/>
    <property type="match status" value="1"/>
</dbReference>
<evidence type="ECO:0000313" key="5">
    <source>
        <dbReference type="Proteomes" id="UP000294513"/>
    </source>
</evidence>
<dbReference type="PROSITE" id="PS50234">
    <property type="entry name" value="VWFA"/>
    <property type="match status" value="1"/>
</dbReference>
<dbReference type="SMART" id="SM00327">
    <property type="entry name" value="VWA"/>
    <property type="match status" value="1"/>
</dbReference>
<accession>A0A4R5AYB2</accession>
<evidence type="ECO:0000256" key="1">
    <source>
        <dbReference type="ARBA" id="ARBA00008775"/>
    </source>
</evidence>
<name>A0A4R5AYB2_9ACTN</name>
<organism evidence="4 5">
    <name type="scientific">Actinomadura rubrisoli</name>
    <dbReference type="NCBI Taxonomy" id="2530368"/>
    <lineage>
        <taxon>Bacteria</taxon>
        <taxon>Bacillati</taxon>
        <taxon>Actinomycetota</taxon>
        <taxon>Actinomycetes</taxon>
        <taxon>Streptosporangiales</taxon>
        <taxon>Thermomonosporaceae</taxon>
        <taxon>Actinomadura</taxon>
    </lineage>
</organism>
<dbReference type="EMBL" id="SMKU01000204">
    <property type="protein sequence ID" value="TDD76796.1"/>
    <property type="molecule type" value="Genomic_DNA"/>
</dbReference>
<evidence type="ECO:0000259" key="3">
    <source>
        <dbReference type="PROSITE" id="PS50234"/>
    </source>
</evidence>
<dbReference type="OrthoDB" id="5756874at2"/>
<dbReference type="InterPro" id="IPR051324">
    <property type="entry name" value="Stress/Tellurium_Resist"/>
</dbReference>
<dbReference type="PANTHER" id="PTHR32097">
    <property type="entry name" value="CAMP-BINDING PROTEIN 1-RELATED"/>
    <property type="match status" value="1"/>
</dbReference>
<dbReference type="InterPro" id="IPR036465">
    <property type="entry name" value="vWFA_dom_sf"/>
</dbReference>
<evidence type="ECO:0000313" key="4">
    <source>
        <dbReference type="EMBL" id="TDD76796.1"/>
    </source>
</evidence>
<reference evidence="4 5" key="1">
    <citation type="submission" date="2019-03" db="EMBL/GenBank/DDBJ databases">
        <title>Draft genome sequences of novel Actinobacteria.</title>
        <authorList>
            <person name="Sahin N."/>
            <person name="Ay H."/>
            <person name="Saygin H."/>
        </authorList>
    </citation>
    <scope>NUCLEOTIDE SEQUENCE [LARGE SCALE GENOMIC DNA]</scope>
    <source>
        <strain evidence="4 5">H3C3</strain>
    </source>
</reference>
<comment type="caution">
    <text evidence="4">The sequence shown here is derived from an EMBL/GenBank/DDBJ whole genome shotgun (WGS) entry which is preliminary data.</text>
</comment>